<evidence type="ECO:0000313" key="2">
    <source>
        <dbReference type="EMBL" id="TCO18265.1"/>
    </source>
</evidence>
<dbReference type="PANTHER" id="PTHR36509:SF3">
    <property type="entry name" value="SIGNAL PEPTIDE PROTEIN"/>
    <property type="match status" value="1"/>
</dbReference>
<sequence>MVDYEPEDALDTELAAQLAQIGISKGSPFAPDQRMREIFGEAARVASVMAFSIANAPRTDHLCSPDRQWHGMIAGYPHFRDEQGRPMIDNMVQMAWFATGRASAMGHPKPGTGSAYTWTYRDTNGVWLDPRRSYQMRLPGPIPAKDFWSIVVYDLWTRSMLANGQPFPSLNSYTPDLKVDDDGSVDVFIGPEPPAGGEGNWIRTLPDTGWFPLLRLYGPEQPWFDLTWKPGDLEPLD</sequence>
<dbReference type="PANTHER" id="PTHR36509">
    <property type="entry name" value="BLL3101 PROTEIN"/>
    <property type="match status" value="1"/>
</dbReference>
<evidence type="ECO:0000313" key="3">
    <source>
        <dbReference type="Proteomes" id="UP000295818"/>
    </source>
</evidence>
<accession>A0ABY2BHU4</accession>
<organism evidence="2 3">
    <name type="scientific">Kribbella orskensis</name>
    <dbReference type="NCBI Taxonomy" id="2512216"/>
    <lineage>
        <taxon>Bacteria</taxon>
        <taxon>Bacillati</taxon>
        <taxon>Actinomycetota</taxon>
        <taxon>Actinomycetes</taxon>
        <taxon>Propionibacteriales</taxon>
        <taxon>Kribbellaceae</taxon>
        <taxon>Kribbella</taxon>
    </lineage>
</organism>
<dbReference type="InterPro" id="IPR037049">
    <property type="entry name" value="DUF1214_C_sf"/>
</dbReference>
<dbReference type="Proteomes" id="UP000295818">
    <property type="component" value="Unassembled WGS sequence"/>
</dbReference>
<comment type="caution">
    <text evidence="2">The sequence shown here is derived from an EMBL/GenBank/DDBJ whole genome shotgun (WGS) entry which is preliminary data.</text>
</comment>
<name>A0ABY2BHU4_9ACTN</name>
<reference evidence="2 3" key="1">
    <citation type="journal article" date="2015" name="Stand. Genomic Sci.">
        <title>Genomic Encyclopedia of Bacterial and Archaeal Type Strains, Phase III: the genomes of soil and plant-associated and newly described type strains.</title>
        <authorList>
            <person name="Whitman W.B."/>
            <person name="Woyke T."/>
            <person name="Klenk H.P."/>
            <person name="Zhou Y."/>
            <person name="Lilburn T.G."/>
            <person name="Beck B.J."/>
            <person name="De Vos P."/>
            <person name="Vandamme P."/>
            <person name="Eisen J.A."/>
            <person name="Garrity G."/>
            <person name="Hugenholtz P."/>
            <person name="Kyrpides N.C."/>
        </authorList>
    </citation>
    <scope>NUCLEOTIDE SEQUENCE [LARGE SCALE GENOMIC DNA]</scope>
    <source>
        <strain evidence="2 3">VKM Ac-2538</strain>
    </source>
</reference>
<dbReference type="SUPFAM" id="SSF160935">
    <property type="entry name" value="VPA0735-like"/>
    <property type="match status" value="1"/>
</dbReference>
<evidence type="ECO:0000259" key="1">
    <source>
        <dbReference type="Pfam" id="PF06742"/>
    </source>
</evidence>
<gene>
    <name evidence="2" type="ORF">EV644_1125</name>
</gene>
<dbReference type="InterPro" id="IPR010621">
    <property type="entry name" value="DUF1214"/>
</dbReference>
<feature type="domain" description="DUF1214" evidence="1">
    <location>
        <begin position="114"/>
        <end position="221"/>
    </location>
</feature>
<dbReference type="Pfam" id="PF06742">
    <property type="entry name" value="DUF1214"/>
    <property type="match status" value="1"/>
</dbReference>
<dbReference type="Gene3D" id="2.60.120.600">
    <property type="entry name" value="Domain of unknown function DUF1214, C-terminal domain"/>
    <property type="match status" value="1"/>
</dbReference>
<dbReference type="Gene3D" id="1.10.3360.10">
    <property type="entry name" value="VPA0735-like domain"/>
    <property type="match status" value="1"/>
</dbReference>
<dbReference type="EMBL" id="SLWM01000012">
    <property type="protein sequence ID" value="TCO18265.1"/>
    <property type="molecule type" value="Genomic_DNA"/>
</dbReference>
<protein>
    <submittedName>
        <fullName evidence="2">Uncharacterized protein DUF1214</fullName>
    </submittedName>
</protein>
<keyword evidence="3" id="KW-1185">Reference proteome</keyword>
<proteinExistence type="predicted"/>
<dbReference type="RefSeq" id="WP_132191837.1">
    <property type="nucleotide sequence ID" value="NZ_SLWM01000012.1"/>
</dbReference>